<feature type="binding site" evidence="6">
    <location>
        <position position="249"/>
    </location>
    <ligand>
        <name>substrate</name>
    </ligand>
</feature>
<proteinExistence type="inferred from homology"/>
<dbReference type="InterPro" id="IPR041708">
    <property type="entry name" value="PUS1/PUS2-like"/>
</dbReference>
<dbReference type="Proteomes" id="UP001212841">
    <property type="component" value="Unassembled WGS sequence"/>
</dbReference>
<feature type="compositionally biased region" description="Polar residues" evidence="7">
    <location>
        <begin position="44"/>
        <end position="53"/>
    </location>
</feature>
<accession>A0AAD5SIU8</accession>
<dbReference type="Gene3D" id="3.30.70.660">
    <property type="entry name" value="Pseudouridine synthase I, catalytic domain, C-terminal subdomain"/>
    <property type="match status" value="1"/>
</dbReference>
<comment type="similarity">
    <text evidence="1">Belongs to the tRNA pseudouridine synthase TruA family.</text>
</comment>
<dbReference type="PANTHER" id="PTHR11142">
    <property type="entry name" value="PSEUDOURIDYLATE SYNTHASE"/>
    <property type="match status" value="1"/>
</dbReference>
<reference evidence="9" key="1">
    <citation type="submission" date="2020-05" db="EMBL/GenBank/DDBJ databases">
        <title>Phylogenomic resolution of chytrid fungi.</title>
        <authorList>
            <person name="Stajich J.E."/>
            <person name="Amses K."/>
            <person name="Simmons R."/>
            <person name="Seto K."/>
            <person name="Myers J."/>
            <person name="Bonds A."/>
            <person name="Quandt C.A."/>
            <person name="Barry K."/>
            <person name="Liu P."/>
            <person name="Grigoriev I."/>
            <person name="Longcore J.E."/>
            <person name="James T.Y."/>
        </authorList>
    </citation>
    <scope>NUCLEOTIDE SEQUENCE</scope>
    <source>
        <strain evidence="9">JEL0318</strain>
    </source>
</reference>
<comment type="catalytic activity">
    <reaction evidence="4">
        <text>a uridine in tRNA = a pseudouridine in tRNA</text>
        <dbReference type="Rhea" id="RHEA:54572"/>
        <dbReference type="Rhea" id="RHEA-COMP:13339"/>
        <dbReference type="Rhea" id="RHEA-COMP:13934"/>
        <dbReference type="ChEBI" id="CHEBI:65314"/>
        <dbReference type="ChEBI" id="CHEBI:65315"/>
    </reaction>
</comment>
<dbReference type="SUPFAM" id="SSF55120">
    <property type="entry name" value="Pseudouridine synthase"/>
    <property type="match status" value="1"/>
</dbReference>
<evidence type="ECO:0000313" key="9">
    <source>
        <dbReference type="EMBL" id="KAJ3054432.1"/>
    </source>
</evidence>
<feature type="active site" description="Nucleophile" evidence="5">
    <location>
        <position position="193"/>
    </location>
</feature>
<dbReference type="Gene3D" id="3.30.70.580">
    <property type="entry name" value="Pseudouridine synthase I, catalytic domain, N-terminal subdomain"/>
    <property type="match status" value="1"/>
</dbReference>
<dbReference type="InterPro" id="IPR020103">
    <property type="entry name" value="PsdUridine_synth_cat_dom_sf"/>
</dbReference>
<protein>
    <submittedName>
        <fullName evidence="9">tRNA pseudouridine synthase 1</fullName>
    </submittedName>
</protein>
<evidence type="ECO:0000256" key="6">
    <source>
        <dbReference type="PIRSR" id="PIRSR641708-2"/>
    </source>
</evidence>
<dbReference type="Pfam" id="PF01416">
    <property type="entry name" value="PseudoU_synth_1"/>
    <property type="match status" value="1"/>
</dbReference>
<evidence type="ECO:0000256" key="5">
    <source>
        <dbReference type="PIRSR" id="PIRSR641708-1"/>
    </source>
</evidence>
<organism evidence="9 10">
    <name type="scientific">Rhizophlyctis rosea</name>
    <dbReference type="NCBI Taxonomy" id="64517"/>
    <lineage>
        <taxon>Eukaryota</taxon>
        <taxon>Fungi</taxon>
        <taxon>Fungi incertae sedis</taxon>
        <taxon>Chytridiomycota</taxon>
        <taxon>Chytridiomycota incertae sedis</taxon>
        <taxon>Chytridiomycetes</taxon>
        <taxon>Rhizophlyctidales</taxon>
        <taxon>Rhizophlyctidaceae</taxon>
        <taxon>Rhizophlyctis</taxon>
    </lineage>
</organism>
<dbReference type="InterPro" id="IPR020095">
    <property type="entry name" value="PsdUridine_synth_TruA_C"/>
</dbReference>
<feature type="domain" description="Pseudouridine synthase I TruA alpha/beta" evidence="8">
    <location>
        <begin position="325"/>
        <end position="429"/>
    </location>
</feature>
<dbReference type="InterPro" id="IPR020097">
    <property type="entry name" value="PsdUridine_synth_TruA_a/b_dom"/>
</dbReference>
<dbReference type="PANTHER" id="PTHR11142:SF4">
    <property type="entry name" value="PSEUDOURIDYLATE SYNTHASE 1 HOMOLOG"/>
    <property type="match status" value="1"/>
</dbReference>
<evidence type="ECO:0000256" key="2">
    <source>
        <dbReference type="ARBA" id="ARBA00022694"/>
    </source>
</evidence>
<feature type="compositionally biased region" description="Basic and acidic residues" evidence="7">
    <location>
        <begin position="20"/>
        <end position="38"/>
    </location>
</feature>
<keyword evidence="3" id="KW-0413">Isomerase</keyword>
<keyword evidence="2" id="KW-0819">tRNA processing</keyword>
<evidence type="ECO:0000256" key="1">
    <source>
        <dbReference type="ARBA" id="ARBA00009375"/>
    </source>
</evidence>
<feature type="compositionally biased region" description="Basic and acidic residues" evidence="7">
    <location>
        <begin position="513"/>
        <end position="530"/>
    </location>
</feature>
<keyword evidence="10" id="KW-1185">Reference proteome</keyword>
<feature type="region of interest" description="Disordered" evidence="7">
    <location>
        <begin position="1"/>
        <end position="78"/>
    </location>
</feature>
<evidence type="ECO:0000256" key="7">
    <source>
        <dbReference type="SAM" id="MobiDB-lite"/>
    </source>
</evidence>
<gene>
    <name evidence="9" type="primary">PUS1_2</name>
    <name evidence="9" type="ORF">HK097_001837</name>
</gene>
<dbReference type="NCBIfam" id="TIGR00071">
    <property type="entry name" value="hisT_truA"/>
    <property type="match status" value="1"/>
</dbReference>
<evidence type="ECO:0000259" key="8">
    <source>
        <dbReference type="Pfam" id="PF01416"/>
    </source>
</evidence>
<dbReference type="GO" id="GO:0031119">
    <property type="term" value="P:tRNA pseudouridine synthesis"/>
    <property type="evidence" value="ECO:0007669"/>
    <property type="project" value="InterPro"/>
</dbReference>
<feature type="compositionally biased region" description="Basic and acidic residues" evidence="7">
    <location>
        <begin position="1"/>
        <end position="13"/>
    </location>
</feature>
<dbReference type="CDD" id="cd02568">
    <property type="entry name" value="PseudoU_synth_PUS1_PUS2"/>
    <property type="match status" value="1"/>
</dbReference>
<evidence type="ECO:0000256" key="4">
    <source>
        <dbReference type="ARBA" id="ARBA00036943"/>
    </source>
</evidence>
<dbReference type="FunFam" id="3.30.70.580:FF:000002">
    <property type="entry name" value="tRNA pseudouridine synthase"/>
    <property type="match status" value="1"/>
</dbReference>
<dbReference type="GO" id="GO:0009982">
    <property type="term" value="F:pseudouridine synthase activity"/>
    <property type="evidence" value="ECO:0007669"/>
    <property type="project" value="InterPro"/>
</dbReference>
<sequence>MTDHSDSAPDRDNQPTNSKRPHETDPKEDSHTEKKIKTEPGLSTIVQRPSSPDATAEQPIKREGSPSKGGYRLRAEAPAGTVGYGTPAYKLKGLGAETQEKKSGRAFQWLETEREAVLAKMDVKPVDDKKLPKKKVALMMGYCGTGYIGMQLNPGVPSIELELHKALFAAGAVSAENALNPAKVAFMRAARTDKGVHAAGQVVSLKMITENPNIVEKINQHLPEQIRVWGWVRAAKSFHAKNDCDSRRYEYLLPTYVLAPVDPALYPHSGVAKRMGIVPPTIDPAVKIEYGAHNEVAKSEPEELEKKRAYRATPEQLQRLQQILHEYVGSLNYHNFTHGKRWEESSALRNIKSFETFPPFIRDGIEWVSCKVHGQSFMLHQIRKMIGLAVLMIRTEAGIDLVKESFKREKLNIPKAPGLGLLLEQVVYESYNRKIRTMRGSEAQAIDFGPYTATIEQFKEKYIYTDLVQEELTTAVFDEWTRVVDSRPEDYGWFLNPDGSVALDRRPAYIVERRGGKPGEGKGKGVEVKIENGMTDQDDVVMGEEGVADGGDVSE</sequence>
<evidence type="ECO:0000256" key="3">
    <source>
        <dbReference type="ARBA" id="ARBA00023235"/>
    </source>
</evidence>
<dbReference type="GO" id="GO:0005634">
    <property type="term" value="C:nucleus"/>
    <property type="evidence" value="ECO:0007669"/>
    <property type="project" value="TreeGrafter"/>
</dbReference>
<dbReference type="EMBL" id="JADGJD010000138">
    <property type="protein sequence ID" value="KAJ3054432.1"/>
    <property type="molecule type" value="Genomic_DNA"/>
</dbReference>
<dbReference type="AlphaFoldDB" id="A0AAD5SIU8"/>
<comment type="caution">
    <text evidence="9">The sequence shown here is derived from an EMBL/GenBank/DDBJ whole genome shotgun (WGS) entry which is preliminary data.</text>
</comment>
<evidence type="ECO:0000313" key="10">
    <source>
        <dbReference type="Proteomes" id="UP001212841"/>
    </source>
</evidence>
<name>A0AAD5SIU8_9FUNG</name>
<dbReference type="GO" id="GO:0003723">
    <property type="term" value="F:RNA binding"/>
    <property type="evidence" value="ECO:0007669"/>
    <property type="project" value="InterPro"/>
</dbReference>
<dbReference type="GO" id="GO:1990481">
    <property type="term" value="P:mRNA pseudouridine synthesis"/>
    <property type="evidence" value="ECO:0007669"/>
    <property type="project" value="TreeGrafter"/>
</dbReference>
<dbReference type="InterPro" id="IPR020094">
    <property type="entry name" value="TruA/RsuA/RluB/E/F_N"/>
</dbReference>
<feature type="region of interest" description="Disordered" evidence="7">
    <location>
        <begin position="513"/>
        <end position="555"/>
    </location>
</feature>
<dbReference type="InterPro" id="IPR001406">
    <property type="entry name" value="PsdUridine_synth_TruA"/>
</dbReference>